<dbReference type="RefSeq" id="WP_066158453.1">
    <property type="nucleotide sequence ID" value="NZ_CP020814.1"/>
</dbReference>
<evidence type="ECO:0000313" key="2">
    <source>
        <dbReference type="Proteomes" id="UP000193006"/>
    </source>
</evidence>
<dbReference type="AlphaFoldDB" id="A0A1Y9TIA0"/>
<accession>A0A1Y9TIA0</accession>
<organism evidence="1 2">
    <name type="scientific">Halalkalibacter krulwichiae</name>
    <dbReference type="NCBI Taxonomy" id="199441"/>
    <lineage>
        <taxon>Bacteria</taxon>
        <taxon>Bacillati</taxon>
        <taxon>Bacillota</taxon>
        <taxon>Bacilli</taxon>
        <taxon>Bacillales</taxon>
        <taxon>Bacillaceae</taxon>
        <taxon>Halalkalibacter</taxon>
    </lineage>
</organism>
<proteinExistence type="predicted"/>
<gene>
    <name evidence="1" type="ORF">BkAM31D_02125</name>
</gene>
<keyword evidence="2" id="KW-1185">Reference proteome</keyword>
<dbReference type="Proteomes" id="UP000193006">
    <property type="component" value="Chromosome"/>
</dbReference>
<name>A0A1Y9TIA0_9BACI</name>
<protein>
    <submittedName>
        <fullName evidence="1">Uncharacterized protein</fullName>
    </submittedName>
</protein>
<dbReference type="STRING" id="199441.BkAM31D_02125"/>
<dbReference type="KEGG" id="bkw:BkAM31D_02125"/>
<evidence type="ECO:0000313" key="1">
    <source>
        <dbReference type="EMBL" id="ARK28738.1"/>
    </source>
</evidence>
<dbReference type="EMBL" id="CP020814">
    <property type="protein sequence ID" value="ARK28738.1"/>
    <property type="molecule type" value="Genomic_DNA"/>
</dbReference>
<sequence>MTLKIYYDDIDGELIPKLAMLPRQADELLSYSVEGPYERFYQEDFHDDLKLLSVSQGALTSCPFHDHQFDINLEQLKRDLERLEHDPEAVYETDYYVVLVDDLQELLSYDVIGRFS</sequence>
<reference evidence="1 2" key="1">
    <citation type="submission" date="2017-04" db="EMBL/GenBank/DDBJ databases">
        <title>Bacillus krulwichiae AM31D Genome sequencing and assembly.</title>
        <authorList>
            <person name="Krulwich T.A."/>
            <person name="Anastor L."/>
            <person name="Ehrlich R."/>
            <person name="Ehrlich G.D."/>
            <person name="Janto B."/>
        </authorList>
    </citation>
    <scope>NUCLEOTIDE SEQUENCE [LARGE SCALE GENOMIC DNA]</scope>
    <source>
        <strain evidence="1 2">AM31D</strain>
    </source>
</reference>